<accession>A0AAF0F5N4</accession>
<dbReference type="GO" id="GO:0005634">
    <property type="term" value="C:nucleus"/>
    <property type="evidence" value="ECO:0007669"/>
    <property type="project" value="TreeGrafter"/>
</dbReference>
<evidence type="ECO:0000313" key="3">
    <source>
        <dbReference type="Proteomes" id="UP001217754"/>
    </source>
</evidence>
<dbReference type="RefSeq" id="XP_060123901.1">
    <property type="nucleotide sequence ID" value="XM_060267918.1"/>
</dbReference>
<dbReference type="Pfam" id="PF08613">
    <property type="entry name" value="Cyclin"/>
    <property type="match status" value="1"/>
</dbReference>
<dbReference type="PANTHER" id="PTHR15615">
    <property type="match status" value="1"/>
</dbReference>
<dbReference type="PANTHER" id="PTHR15615:SF108">
    <property type="entry name" value="PROTEIN CNPPD1"/>
    <property type="match status" value="1"/>
</dbReference>
<evidence type="ECO:0008006" key="4">
    <source>
        <dbReference type="Google" id="ProtNLM"/>
    </source>
</evidence>
<evidence type="ECO:0000256" key="1">
    <source>
        <dbReference type="SAM" id="MobiDB-lite"/>
    </source>
</evidence>
<dbReference type="InterPro" id="IPR013922">
    <property type="entry name" value="Cyclin_PHO80-like"/>
</dbReference>
<feature type="region of interest" description="Disordered" evidence="1">
    <location>
        <begin position="215"/>
        <end position="242"/>
    </location>
</feature>
<dbReference type="GO" id="GO:0016538">
    <property type="term" value="F:cyclin-dependent protein serine/threonine kinase regulator activity"/>
    <property type="evidence" value="ECO:0007669"/>
    <property type="project" value="TreeGrafter"/>
</dbReference>
<name>A0AAF0F5N4_9BASI</name>
<reference evidence="2" key="1">
    <citation type="submission" date="2023-03" db="EMBL/GenBank/DDBJ databases">
        <title>Mating type loci evolution in Malassezia.</title>
        <authorList>
            <person name="Coelho M.A."/>
        </authorList>
    </citation>
    <scope>NUCLEOTIDE SEQUENCE</scope>
    <source>
        <strain evidence="2">CBS 9431</strain>
    </source>
</reference>
<dbReference type="GO" id="GO:0019901">
    <property type="term" value="F:protein kinase binding"/>
    <property type="evidence" value="ECO:0007669"/>
    <property type="project" value="InterPro"/>
</dbReference>
<dbReference type="Proteomes" id="UP001217754">
    <property type="component" value="Chromosome 8"/>
</dbReference>
<keyword evidence="3" id="KW-1185">Reference proteome</keyword>
<dbReference type="Gene3D" id="1.10.472.10">
    <property type="entry name" value="Cyclin-like"/>
    <property type="match status" value="1"/>
</dbReference>
<organism evidence="2 3">
    <name type="scientific">Malassezia japonica</name>
    <dbReference type="NCBI Taxonomy" id="223818"/>
    <lineage>
        <taxon>Eukaryota</taxon>
        <taxon>Fungi</taxon>
        <taxon>Dikarya</taxon>
        <taxon>Basidiomycota</taxon>
        <taxon>Ustilaginomycotina</taxon>
        <taxon>Malasseziomycetes</taxon>
        <taxon>Malasseziales</taxon>
        <taxon>Malasseziaceae</taxon>
        <taxon>Malassezia</taxon>
    </lineage>
</organism>
<sequence>MASVATDVRPSGVETSGAPPAPHMDAQPMVSPSAASKRAVADDKFYGHRVISEVAERMLMALFSCSHDSMAATADAHSVSSSSAPRLAHFVAYALYRTRLPMIVTYYALLLLKRLKTRYPVARGSSGHRLFISAFMLASKMVCDDSYNNKSWTIVGQGLFSLAEVNQMERELLNYLDLHLDVAPTELALFAEELQQYGAPAVPMEDLCATRIPVAPKKETPQPAEPARPARHNGHRRRPSHRRCLSLKPDFWTQGNSANAPSMPHRADSEWNVSRRPVLRASMPAQRTAPTSVHAACVASVASMSQSASQHGLSASQHGLPDRMPNEWGAFYASNNVSCLSMETPSSITSSMRLTPSTSFSDTAPSPWTGMPSYTGMLPYATPGYPPQTIATTPHAAKDPHEFASELGPPMGIPMHTLYSS</sequence>
<proteinExistence type="predicted"/>
<dbReference type="InterPro" id="IPR036915">
    <property type="entry name" value="Cyclin-like_sf"/>
</dbReference>
<dbReference type="AlphaFoldDB" id="A0AAF0F5N4"/>
<dbReference type="SUPFAM" id="SSF47954">
    <property type="entry name" value="Cyclin-like"/>
    <property type="match status" value="1"/>
</dbReference>
<dbReference type="EMBL" id="CP119965">
    <property type="protein sequence ID" value="WFD41004.1"/>
    <property type="molecule type" value="Genomic_DNA"/>
</dbReference>
<dbReference type="GO" id="GO:0000307">
    <property type="term" value="C:cyclin-dependent protein kinase holoenzyme complex"/>
    <property type="evidence" value="ECO:0007669"/>
    <property type="project" value="TreeGrafter"/>
</dbReference>
<feature type="compositionally biased region" description="Basic residues" evidence="1">
    <location>
        <begin position="229"/>
        <end position="242"/>
    </location>
</feature>
<gene>
    <name evidence="2" type="ORF">MJAP1_003995</name>
</gene>
<dbReference type="GeneID" id="85227646"/>
<evidence type="ECO:0000313" key="2">
    <source>
        <dbReference type="EMBL" id="WFD41004.1"/>
    </source>
</evidence>
<dbReference type="CDD" id="cd20557">
    <property type="entry name" value="CYCLIN_ScPCL1-like"/>
    <property type="match status" value="1"/>
</dbReference>
<feature type="region of interest" description="Disordered" evidence="1">
    <location>
        <begin position="1"/>
        <end position="33"/>
    </location>
</feature>
<protein>
    <recommendedName>
        <fullName evidence="4">Cyclin N-terminal domain-containing protein</fullName>
    </recommendedName>
</protein>